<sequence>MNEHHRRALDSRWADVLADTDATVEEYRERGWDALSVRPGDVNPIEGDARLDVLIPGSAFEDVSERMAEVEIDAFRVYAAAEAGVTFRLVVGEDETSEFACCVPTFLFDEDAGPMRMAADTHGSLTIRLRPLDDRDVVELQLMEPEVFFEARAPE</sequence>
<evidence type="ECO:0000313" key="1">
    <source>
        <dbReference type="EMBL" id="SNR59504.1"/>
    </source>
</evidence>
<dbReference type="Proteomes" id="UP000198397">
    <property type="component" value="Unassembled WGS sequence"/>
</dbReference>
<reference evidence="1 2" key="1">
    <citation type="submission" date="2017-06" db="EMBL/GenBank/DDBJ databases">
        <authorList>
            <person name="Kim H.J."/>
            <person name="Triplett B.A."/>
        </authorList>
    </citation>
    <scope>NUCLEOTIDE SEQUENCE [LARGE SCALE GENOMIC DNA]</scope>
    <source>
        <strain evidence="1 2">DSM 8800</strain>
    </source>
</reference>
<dbReference type="EMBL" id="FZNQ01000019">
    <property type="protein sequence ID" value="SNR59504.1"/>
    <property type="molecule type" value="Genomic_DNA"/>
</dbReference>
<name>A0A238XMC9_HALVU</name>
<keyword evidence="2" id="KW-1185">Reference proteome</keyword>
<dbReference type="AlphaFoldDB" id="A0A238XMC9"/>
<accession>A0A238XMC9</accession>
<dbReference type="Pfam" id="PF24373">
    <property type="entry name" value="DUF7529"/>
    <property type="match status" value="1"/>
</dbReference>
<gene>
    <name evidence="1" type="ORF">SAMN06264855_11937</name>
</gene>
<dbReference type="RefSeq" id="WP_089385634.1">
    <property type="nucleotide sequence ID" value="NZ_FZNQ01000019.1"/>
</dbReference>
<evidence type="ECO:0000313" key="2">
    <source>
        <dbReference type="Proteomes" id="UP000198397"/>
    </source>
</evidence>
<protein>
    <submittedName>
        <fullName evidence="1">Uncharacterized protein</fullName>
    </submittedName>
</protein>
<proteinExistence type="predicted"/>
<dbReference type="OrthoDB" id="325206at2157"/>
<dbReference type="InterPro" id="IPR055951">
    <property type="entry name" value="DUF7529"/>
</dbReference>
<organism evidence="1 2">
    <name type="scientific">Halorubrum vacuolatum</name>
    <name type="common">Natronobacterium vacuolatum</name>
    <dbReference type="NCBI Taxonomy" id="63740"/>
    <lineage>
        <taxon>Archaea</taxon>
        <taxon>Methanobacteriati</taxon>
        <taxon>Methanobacteriota</taxon>
        <taxon>Stenosarchaea group</taxon>
        <taxon>Halobacteria</taxon>
        <taxon>Halobacteriales</taxon>
        <taxon>Haloferacaceae</taxon>
        <taxon>Halorubrum</taxon>
    </lineage>
</organism>